<protein>
    <recommendedName>
        <fullName evidence="3">DUF4145 domain-containing protein</fullName>
    </recommendedName>
</protein>
<keyword evidence="2" id="KW-1185">Reference proteome</keyword>
<evidence type="ECO:0000313" key="1">
    <source>
        <dbReference type="EMBL" id="HIJ99780.1"/>
    </source>
</evidence>
<proteinExistence type="predicted"/>
<evidence type="ECO:0000313" key="2">
    <source>
        <dbReference type="Proteomes" id="UP000604391"/>
    </source>
</evidence>
<gene>
    <name evidence="1" type="ORF">H1011_03075</name>
</gene>
<sequence>MRDILDKFCGKISKAKLAIRGVHTKEGNEADPEDYFDYRSGKVRYLKSNLTNALDSLQKEAWNLVELRDAHTGNEEIVLQILTTISELSKKTGDAQLLKILNRLEDLSSSLKLGAGSEKTPLFTDIPDIPEDVRADIVADLNEIRKSFEAGCNRAGVIMCGRVLETALLRKYYEATGIDLMETSPGIGLGKIIAKLTERDIRFDPGLTQQIHLINQVRISSVHTKKDSFYPSKGQTQAMILYTLDVIRKLFA</sequence>
<evidence type="ECO:0008006" key="3">
    <source>
        <dbReference type="Google" id="ProtNLM"/>
    </source>
</evidence>
<organism evidence="1 2">
    <name type="scientific">Candidatus Undinarchaeum marinum</name>
    <dbReference type="NCBI Taxonomy" id="2756141"/>
    <lineage>
        <taxon>Archaea</taxon>
        <taxon>Candidatus Undinarchaeota</taxon>
        <taxon>Candidatus Undinarchaeia</taxon>
        <taxon>Candidatus Undinarchaeales</taxon>
        <taxon>Candidatus Undinarchaeaceae</taxon>
        <taxon>Candidatus Undinarchaeum</taxon>
    </lineage>
</organism>
<dbReference type="AlphaFoldDB" id="A0A832XHR5"/>
<name>A0A832XHR5_9ARCH</name>
<dbReference type="Proteomes" id="UP000604391">
    <property type="component" value="Unassembled WGS sequence"/>
</dbReference>
<comment type="caution">
    <text evidence="1">The sequence shown here is derived from an EMBL/GenBank/DDBJ whole genome shotgun (WGS) entry which is preliminary data.</text>
</comment>
<dbReference type="EMBL" id="DVAD01000015">
    <property type="protein sequence ID" value="HIJ99780.1"/>
    <property type="molecule type" value="Genomic_DNA"/>
</dbReference>
<accession>A0A832XHR5</accession>
<reference evidence="1 2" key="1">
    <citation type="journal article" name="Nat. Commun.">
        <title>Undinarchaeota illuminate DPANN phylogeny and the impact of gene transfer on archaeal evolution.</title>
        <authorList>
            <person name="Dombrowski N."/>
            <person name="Williams T.A."/>
            <person name="Sun J."/>
            <person name="Woodcroft B.J."/>
            <person name="Lee J.H."/>
            <person name="Minh B.Q."/>
            <person name="Rinke C."/>
            <person name="Spang A."/>
        </authorList>
    </citation>
    <scope>NUCLEOTIDE SEQUENCE [LARGE SCALE GENOMIC DNA]</scope>
    <source>
        <strain evidence="1">MAG_bin17</strain>
    </source>
</reference>